<dbReference type="InterPro" id="IPR043472">
    <property type="entry name" value="Macro_dom-like"/>
</dbReference>
<dbReference type="InterPro" id="IPR019261">
    <property type="entry name" value="PARG_cat_microbial"/>
</dbReference>
<dbReference type="NCBIfam" id="TIGR02452">
    <property type="entry name" value="TIGR02452 family protein"/>
    <property type="match status" value="1"/>
</dbReference>
<proteinExistence type="predicted"/>
<evidence type="ECO:0000313" key="2">
    <source>
        <dbReference type="EMBL" id="GAA1997331.1"/>
    </source>
</evidence>
<evidence type="ECO:0000313" key="3">
    <source>
        <dbReference type="Proteomes" id="UP001499854"/>
    </source>
</evidence>
<sequence length="291" mass="31898">MGIHQGVSRSNEAIIAAGFYTNQRGHRVELGADVAASCQGTRSYNPSQTQRLFNDEAYNAGDAERHVTEFEVTDETSTQAGQRLVLDEGEQYVAILNFASARNPGGGYLGGARAQEEDLCRSSALYTTLLEARDYYDAHRQDRDTRYSHRVIYSPDVPVYRDNDTRLLDEPYYVSYLTSPAPNAGALARHEPGAAGELEGLITERAGRVLAVAAHHEVRALVLGAWGCGVFRNDPTMVARAFRGHLTGGGAFEGRFPRVVFAVYDRSREQATLRAFRDVFAAQVNGTATTS</sequence>
<dbReference type="PIRSF" id="PIRSF014899">
    <property type="entry name" value="UCP014899"/>
    <property type="match status" value="1"/>
</dbReference>
<dbReference type="PANTHER" id="PTHR35596:SF1">
    <property type="entry name" value="MICROBIAL-TYPE PARG CATALYTIC DOMAIN-CONTAINING PROTEIN"/>
    <property type="match status" value="1"/>
</dbReference>
<keyword evidence="3" id="KW-1185">Reference proteome</keyword>
<name>A0ABP5EGC6_9ACTN</name>
<dbReference type="EMBL" id="BAAAQM010000060">
    <property type="protein sequence ID" value="GAA1997331.1"/>
    <property type="molecule type" value="Genomic_DNA"/>
</dbReference>
<reference evidence="3" key="1">
    <citation type="journal article" date="2019" name="Int. J. Syst. Evol. Microbiol.">
        <title>The Global Catalogue of Microorganisms (GCM) 10K type strain sequencing project: providing services to taxonomists for standard genome sequencing and annotation.</title>
        <authorList>
            <consortium name="The Broad Institute Genomics Platform"/>
            <consortium name="The Broad Institute Genome Sequencing Center for Infectious Disease"/>
            <person name="Wu L."/>
            <person name="Ma J."/>
        </authorList>
    </citation>
    <scope>NUCLEOTIDE SEQUENCE [LARGE SCALE GENOMIC DNA]</scope>
    <source>
        <strain evidence="3">JCM 16013</strain>
    </source>
</reference>
<dbReference type="SUPFAM" id="SSF52949">
    <property type="entry name" value="Macro domain-like"/>
    <property type="match status" value="1"/>
</dbReference>
<evidence type="ECO:0000259" key="1">
    <source>
        <dbReference type="Pfam" id="PF10021"/>
    </source>
</evidence>
<dbReference type="RefSeq" id="WP_344661772.1">
    <property type="nucleotide sequence ID" value="NZ_BAAAQM010000060.1"/>
</dbReference>
<dbReference type="InterPro" id="IPR012664">
    <property type="entry name" value="CHP02452"/>
</dbReference>
<dbReference type="Proteomes" id="UP001499854">
    <property type="component" value="Unassembled WGS sequence"/>
</dbReference>
<organism evidence="2 3">
    <name type="scientific">Catenulispora subtropica</name>
    <dbReference type="NCBI Taxonomy" id="450798"/>
    <lineage>
        <taxon>Bacteria</taxon>
        <taxon>Bacillati</taxon>
        <taxon>Actinomycetota</taxon>
        <taxon>Actinomycetes</taxon>
        <taxon>Catenulisporales</taxon>
        <taxon>Catenulisporaceae</taxon>
        <taxon>Catenulispora</taxon>
    </lineage>
</organism>
<protein>
    <submittedName>
        <fullName evidence="2">TIGR02452 family protein</fullName>
    </submittedName>
</protein>
<dbReference type="Pfam" id="PF10021">
    <property type="entry name" value="PARG_cat_microb"/>
    <property type="match status" value="1"/>
</dbReference>
<gene>
    <name evidence="2" type="ORF">GCM10009838_73200</name>
</gene>
<dbReference type="PANTHER" id="PTHR35596">
    <property type="entry name" value="DUF2263 DOMAIN-CONTAINING PROTEIN"/>
    <property type="match status" value="1"/>
</dbReference>
<comment type="caution">
    <text evidence="2">The sequence shown here is derived from an EMBL/GenBank/DDBJ whole genome shotgun (WGS) entry which is preliminary data.</text>
</comment>
<feature type="domain" description="Microbial-type PARG catalytic" evidence="1">
    <location>
        <begin position="11"/>
        <end position="162"/>
    </location>
</feature>
<accession>A0ABP5EGC6</accession>
<dbReference type="Gene3D" id="3.40.220.10">
    <property type="entry name" value="Leucine Aminopeptidase, subunit E, domain 1"/>
    <property type="match status" value="1"/>
</dbReference>